<keyword evidence="1" id="KW-0472">Membrane</keyword>
<organism evidence="2 3">
    <name type="scientific">Paramecium sonneborni</name>
    <dbReference type="NCBI Taxonomy" id="65129"/>
    <lineage>
        <taxon>Eukaryota</taxon>
        <taxon>Sar</taxon>
        <taxon>Alveolata</taxon>
        <taxon>Ciliophora</taxon>
        <taxon>Intramacronucleata</taxon>
        <taxon>Oligohymenophorea</taxon>
        <taxon>Peniculida</taxon>
        <taxon>Parameciidae</taxon>
        <taxon>Paramecium</taxon>
    </lineage>
</organism>
<sequence length="66" mass="8125">MNGEITPFIFIYLFMNYQLQNKEYLSLILNIIKQYFSKEKNAYILILLFIIEQIMLFIQNQFKQHN</sequence>
<evidence type="ECO:0000256" key="1">
    <source>
        <dbReference type="SAM" id="Phobius"/>
    </source>
</evidence>
<accession>A0A8S1NLP7</accession>
<keyword evidence="1" id="KW-1133">Transmembrane helix</keyword>
<feature type="transmembrane region" description="Helical" evidence="1">
    <location>
        <begin position="42"/>
        <end position="62"/>
    </location>
</feature>
<dbReference type="EMBL" id="CAJJDN010000055">
    <property type="protein sequence ID" value="CAD8089915.1"/>
    <property type="molecule type" value="Genomic_DNA"/>
</dbReference>
<gene>
    <name evidence="2" type="ORF">PSON_ATCC_30995.1.T0550054</name>
</gene>
<proteinExistence type="predicted"/>
<evidence type="ECO:0000313" key="2">
    <source>
        <dbReference type="EMBL" id="CAD8089915.1"/>
    </source>
</evidence>
<name>A0A8S1NLP7_9CILI</name>
<keyword evidence="3" id="KW-1185">Reference proteome</keyword>
<keyword evidence="1" id="KW-0812">Transmembrane</keyword>
<dbReference type="Proteomes" id="UP000692954">
    <property type="component" value="Unassembled WGS sequence"/>
</dbReference>
<evidence type="ECO:0008006" key="4">
    <source>
        <dbReference type="Google" id="ProtNLM"/>
    </source>
</evidence>
<protein>
    <recommendedName>
        <fullName evidence="4">Transmembrane protein</fullName>
    </recommendedName>
</protein>
<reference evidence="2" key="1">
    <citation type="submission" date="2021-01" db="EMBL/GenBank/DDBJ databases">
        <authorList>
            <consortium name="Genoscope - CEA"/>
            <person name="William W."/>
        </authorList>
    </citation>
    <scope>NUCLEOTIDE SEQUENCE</scope>
</reference>
<evidence type="ECO:0000313" key="3">
    <source>
        <dbReference type="Proteomes" id="UP000692954"/>
    </source>
</evidence>
<comment type="caution">
    <text evidence="2">The sequence shown here is derived from an EMBL/GenBank/DDBJ whole genome shotgun (WGS) entry which is preliminary data.</text>
</comment>
<dbReference type="AlphaFoldDB" id="A0A8S1NLP7"/>